<reference evidence="3" key="1">
    <citation type="submission" date="2017-04" db="EMBL/GenBank/DDBJ databases">
        <authorList>
            <person name="Varghese N."/>
            <person name="Submissions S."/>
        </authorList>
    </citation>
    <scope>NUCLEOTIDE SEQUENCE [LARGE SCALE GENOMIC DNA]</scope>
    <source>
        <strain evidence="3">B4P</strain>
    </source>
</reference>
<evidence type="ECO:0000313" key="2">
    <source>
        <dbReference type="EMBL" id="SMF73117.1"/>
    </source>
</evidence>
<protein>
    <recommendedName>
        <fullName evidence="4">DUF3606 domain-containing protein</fullName>
    </recommendedName>
</protein>
<gene>
    <name evidence="2" type="ORF">SAMN02982989_4243</name>
</gene>
<evidence type="ECO:0000256" key="1">
    <source>
        <dbReference type="SAM" id="MobiDB-lite"/>
    </source>
</evidence>
<name>A0A1X7GQK3_9HYPH</name>
<dbReference type="OrthoDB" id="8402107at2"/>
<evidence type="ECO:0008006" key="4">
    <source>
        <dbReference type="Google" id="ProtNLM"/>
    </source>
</evidence>
<dbReference type="RefSeq" id="WP_085424838.1">
    <property type="nucleotide sequence ID" value="NZ_FXAF01000011.1"/>
</dbReference>
<sequence length="110" mass="12106">MQQPPTDPVPNPPPPVPPPATPIPPIEEPEPDRLPDEEPNPNPDETDEPAKYTRHELATTYGISEQEAARLIDRFGASSAELDLILAAKGRTKNHRRQDIARTAEEIAFG</sequence>
<feature type="compositionally biased region" description="Acidic residues" evidence="1">
    <location>
        <begin position="37"/>
        <end position="47"/>
    </location>
</feature>
<evidence type="ECO:0000313" key="3">
    <source>
        <dbReference type="Proteomes" id="UP000192903"/>
    </source>
</evidence>
<dbReference type="Proteomes" id="UP000192903">
    <property type="component" value="Unassembled WGS sequence"/>
</dbReference>
<dbReference type="STRING" id="464029.SAMN02982989_4243"/>
<feature type="region of interest" description="Disordered" evidence="1">
    <location>
        <begin position="1"/>
        <end position="53"/>
    </location>
</feature>
<organism evidence="2 3">
    <name type="scientific">Xaviernesmea oryzae</name>
    <dbReference type="NCBI Taxonomy" id="464029"/>
    <lineage>
        <taxon>Bacteria</taxon>
        <taxon>Pseudomonadati</taxon>
        <taxon>Pseudomonadota</taxon>
        <taxon>Alphaproteobacteria</taxon>
        <taxon>Hyphomicrobiales</taxon>
        <taxon>Rhizobiaceae</taxon>
        <taxon>Rhizobium/Agrobacterium group</taxon>
        <taxon>Xaviernesmea</taxon>
    </lineage>
</organism>
<proteinExistence type="predicted"/>
<dbReference type="EMBL" id="FXAF01000011">
    <property type="protein sequence ID" value="SMF73117.1"/>
    <property type="molecule type" value="Genomic_DNA"/>
</dbReference>
<feature type="compositionally biased region" description="Pro residues" evidence="1">
    <location>
        <begin position="1"/>
        <end position="26"/>
    </location>
</feature>
<keyword evidence="3" id="KW-1185">Reference proteome</keyword>
<accession>A0A1X7GQK3</accession>
<dbReference type="AlphaFoldDB" id="A0A1X7GQK3"/>